<feature type="binding site" evidence="1">
    <location>
        <position position="165"/>
    </location>
    <ligand>
        <name>S-adenosyl-L-methionine</name>
        <dbReference type="ChEBI" id="CHEBI:59789"/>
    </ligand>
</feature>
<proteinExistence type="inferred from homology"/>
<feature type="binding site" evidence="1">
    <location>
        <position position="19"/>
    </location>
    <ligand>
        <name>S-adenosyl-L-methionine</name>
        <dbReference type="ChEBI" id="CHEBI:59789"/>
    </ligand>
</feature>
<dbReference type="GO" id="GO:0005829">
    <property type="term" value="C:cytosol"/>
    <property type="evidence" value="ECO:0007669"/>
    <property type="project" value="TreeGrafter"/>
</dbReference>
<dbReference type="HAMAP" id="MF_00934">
    <property type="entry name" value="23SrRNA_methyltr_J"/>
    <property type="match status" value="1"/>
</dbReference>
<feature type="site" description="Interaction with substrate rRNA" evidence="1">
    <location>
        <position position="4"/>
    </location>
</feature>
<dbReference type="GO" id="GO:0003723">
    <property type="term" value="F:RNA binding"/>
    <property type="evidence" value="ECO:0007669"/>
    <property type="project" value="UniProtKB-UniRule"/>
</dbReference>
<evidence type="ECO:0000256" key="1">
    <source>
        <dbReference type="HAMAP-Rule" id="MF_00934"/>
    </source>
</evidence>
<reference evidence="2 3" key="1">
    <citation type="journal article" date="2011" name="J. Bacteriol.">
        <title>Genome sequence of Methyloversatilis universalis FAM5T, a methylotrophic representative of the order Rhodocyclales.</title>
        <authorList>
            <person name="Kittichotirat W."/>
            <person name="Good N.M."/>
            <person name="Hall R."/>
            <person name="Bringel F."/>
            <person name="Lajus A."/>
            <person name="Medigue C."/>
            <person name="Smalley N.E."/>
            <person name="Beck D."/>
            <person name="Bumgarner R."/>
            <person name="Vuilleumier S."/>
            <person name="Kalyuzhnaya M.G."/>
        </authorList>
    </citation>
    <scope>NUCLEOTIDE SEQUENCE [LARGE SCALE GENOMIC DNA]</scope>
    <source>
        <strain evidence="3">ATCC BAA-1314 / JCM 13912 / FAM5</strain>
    </source>
</reference>
<feature type="binding site" evidence="1">
    <location>
        <position position="118"/>
    </location>
    <ligand>
        <name>S-adenosyl-L-methionine</name>
        <dbReference type="ChEBI" id="CHEBI:59789"/>
    </ligand>
</feature>
<organism evidence="2 3">
    <name type="scientific">Methyloversatilis universalis (strain ATCC BAA-1314 / DSM 25237 / JCM 13912 / CCUG 52030 / FAM5)</name>
    <dbReference type="NCBI Taxonomy" id="1000565"/>
    <lineage>
        <taxon>Bacteria</taxon>
        <taxon>Pseudomonadati</taxon>
        <taxon>Pseudomonadota</taxon>
        <taxon>Betaproteobacteria</taxon>
        <taxon>Nitrosomonadales</taxon>
        <taxon>Sterolibacteriaceae</taxon>
        <taxon>Methyloversatilis</taxon>
    </lineage>
</organism>
<gene>
    <name evidence="1" type="primary">rlmJ</name>
    <name evidence="2" type="ORF">METUNv1_02005</name>
</gene>
<keyword evidence="1" id="KW-0949">S-adenosyl-L-methionine</keyword>
<feature type="binding site" evidence="1">
    <location>
        <begin position="144"/>
        <end position="145"/>
    </location>
    <ligand>
        <name>S-adenosyl-L-methionine</name>
        <dbReference type="ChEBI" id="CHEBI:59789"/>
    </ligand>
</feature>
<comment type="caution">
    <text evidence="2">The sequence shown here is derived from an EMBL/GenBank/DDBJ whole genome shotgun (WGS) entry which is preliminary data.</text>
</comment>
<comment type="similarity">
    <text evidence="1">Belongs to the RlmJ family.</text>
</comment>
<protein>
    <recommendedName>
        <fullName evidence="1">Ribosomal RNA large subunit methyltransferase J</fullName>
        <ecNumber evidence="1">2.1.1.266</ecNumber>
    </recommendedName>
    <alternativeName>
        <fullName evidence="1">23S rRNA (adenine(2030)-N6)-methyltransferase</fullName>
    </alternativeName>
    <alternativeName>
        <fullName evidence="1">23S rRNA m6A2030 methyltransferase</fullName>
    </alternativeName>
</protein>
<dbReference type="Proteomes" id="UP000005019">
    <property type="component" value="Unassembled WGS sequence"/>
</dbReference>
<dbReference type="GO" id="GO:0036307">
    <property type="term" value="F:23S rRNA (adenine(2030)-N(6))-methyltransferase activity"/>
    <property type="evidence" value="ECO:0007669"/>
    <property type="project" value="UniProtKB-UniRule"/>
</dbReference>
<dbReference type="RefSeq" id="WP_008061242.1">
    <property type="nucleotide sequence ID" value="NZ_AFHG01000048.1"/>
</dbReference>
<dbReference type="GO" id="GO:0070475">
    <property type="term" value="P:rRNA base methylation"/>
    <property type="evidence" value="ECO:0007669"/>
    <property type="project" value="UniProtKB-UniRule"/>
</dbReference>
<comment type="subunit">
    <text evidence="1">Monomer.</text>
</comment>
<comment type="function">
    <text evidence="1">Specifically methylates the adenine in position 2030 of 23S rRNA.</text>
</comment>
<feature type="binding site" evidence="1">
    <location>
        <position position="42"/>
    </location>
    <ligand>
        <name>S-adenosyl-L-methionine</name>
        <dbReference type="ChEBI" id="CHEBI:59789"/>
    </ligand>
</feature>
<dbReference type="OrthoDB" id="9791274at2"/>
<dbReference type="eggNOG" id="COG2961">
    <property type="taxonomic scope" value="Bacteria"/>
</dbReference>
<comment type="catalytic activity">
    <reaction evidence="1">
        <text>adenosine(2030) in 23S rRNA + S-adenosyl-L-methionine = N(6)-methyladenosine(2030) in 23S rRNA + S-adenosyl-L-homocysteine + H(+)</text>
        <dbReference type="Rhea" id="RHEA:43736"/>
        <dbReference type="Rhea" id="RHEA-COMP:10668"/>
        <dbReference type="Rhea" id="RHEA-COMP:10669"/>
        <dbReference type="ChEBI" id="CHEBI:15378"/>
        <dbReference type="ChEBI" id="CHEBI:57856"/>
        <dbReference type="ChEBI" id="CHEBI:59789"/>
        <dbReference type="ChEBI" id="CHEBI:74411"/>
        <dbReference type="ChEBI" id="CHEBI:74449"/>
        <dbReference type="EC" id="2.1.1.266"/>
    </reaction>
</comment>
<evidence type="ECO:0000313" key="2">
    <source>
        <dbReference type="EMBL" id="EGK71781.1"/>
    </source>
</evidence>
<evidence type="ECO:0000313" key="3">
    <source>
        <dbReference type="Proteomes" id="UP000005019"/>
    </source>
</evidence>
<keyword evidence="3" id="KW-1185">Reference proteome</keyword>
<sequence length="281" mass="31719">MLSYRHAFHAGNPADVLKHFVLTELLQHLNQKDKPYWYIDTHAGAGGYALDSGYAAKNAEYAEGIGRLWSARDLPAALGTYVDIVRAFNEGDALRAYPGSPMVARALLREHDRMKLFELHTTDNRLLNEAFAGAGRSVKIEKQDGFSSLRSMLPPPTRRALVLIDPPYEIREDYRYTFETLREAVVRFPTGTYCVWYPQLQKMDSRDLPAKLKRMKVDSWLHVALTTRTPPADGFGMYGSGLFVVNPPWTLPATLKSVMPWLVKTLGQDGGAKFELEFQIP</sequence>
<name>F5RCK1_METUF</name>
<keyword evidence="1" id="KW-0698">rRNA processing</keyword>
<accession>F5RCK1</accession>
<feature type="binding site" evidence="1">
    <location>
        <position position="100"/>
    </location>
    <ligand>
        <name>S-adenosyl-L-methionine</name>
        <dbReference type="ChEBI" id="CHEBI:59789"/>
    </ligand>
</feature>
<dbReference type="PANTHER" id="PTHR37426:SF1">
    <property type="entry name" value="RIBOSOMAL RNA LARGE SUBUNIT METHYLTRANSFERASE J"/>
    <property type="match status" value="1"/>
</dbReference>
<dbReference type="PANTHER" id="PTHR37426">
    <property type="entry name" value="RIBOSOMAL RNA LARGE SUBUNIT METHYLTRANSFERASE J"/>
    <property type="match status" value="1"/>
</dbReference>
<dbReference type="STRING" id="1000565.METUNv1_02005"/>
<feature type="active site" description="Proton acceptor" evidence="1">
    <location>
        <position position="165"/>
    </location>
</feature>
<dbReference type="EMBL" id="AFHG01000048">
    <property type="protein sequence ID" value="EGK71781.1"/>
    <property type="molecule type" value="Genomic_DNA"/>
</dbReference>
<dbReference type="EC" id="2.1.1.266" evidence="1"/>
<keyword evidence="1" id="KW-0694">RNA-binding</keyword>
<dbReference type="InterPro" id="IPR029063">
    <property type="entry name" value="SAM-dependent_MTases_sf"/>
</dbReference>
<keyword evidence="1" id="KW-0808">Transferase</keyword>
<dbReference type="Gene3D" id="3.40.50.150">
    <property type="entry name" value="Vaccinia Virus protein VP39"/>
    <property type="match status" value="1"/>
</dbReference>
<dbReference type="AlphaFoldDB" id="F5RCK1"/>
<dbReference type="Pfam" id="PF04378">
    <property type="entry name" value="RsmJ"/>
    <property type="match status" value="1"/>
</dbReference>
<dbReference type="InterPro" id="IPR007473">
    <property type="entry name" value="RlmJ"/>
</dbReference>
<keyword evidence="1" id="KW-0489">Methyltransferase</keyword>
<dbReference type="SUPFAM" id="SSF53335">
    <property type="entry name" value="S-adenosyl-L-methionine-dependent methyltransferases"/>
    <property type="match status" value="1"/>
</dbReference>